<sequence length="476" mass="53337">MLPKRSLKYTGQYLLLFWIYFTHSIEARPDRETPEPVKRASYNGSSFSSRLEAYEYAYVSSWPVLDRKLGSVSAVDFDCTGNVVIFHRALHVWSLSSFDTENRFQNVKDGPIAHHTVLKFNRDTGQIIQEWGENLFYMPHGLTIDHEDNYWLTDVALHQVFKFDLKHSATEPMLALGQRFEPGNDMDHFCKPTSVAVLKNGDFFVADGYCNGRIVKYSPDGQPLLTWGRNSFILTRNFNLPPGPVPESFFAIPHALTMVPNRGLLCVADREQGRVQCFHTANGTFHSQYASPDIGSRLFSVKYVPTDGGLLYIINGPQFVINVKPVQGFIVEMNTGSVVGRFQPNNLHHAFENPHELAVTNDGLEVYVAELKPQMVHKFRRITGGSNMTLSTDAAREGGFLTGDHSAYSERSKYDQSKFGMSNSVLTAGSIGIFSIVSTLLVTSLLVILMARVICFRPANSGSRMDEVPLRNMGDA</sequence>
<feature type="repeat" description="NHL" evidence="15">
    <location>
        <begin position="188"/>
        <end position="220"/>
    </location>
</feature>
<evidence type="ECO:0000256" key="2">
    <source>
        <dbReference type="ARBA" id="ARBA00022723"/>
    </source>
</evidence>
<dbReference type="EC" id="4.3.2.5" evidence="1"/>
<feature type="chain" id="PRO_5042467083" description="peptidylamidoglycolate lyase" evidence="17">
    <location>
        <begin position="28"/>
        <end position="476"/>
    </location>
</feature>
<dbReference type="FunFam" id="2.120.10.30:FF:000054">
    <property type="entry name" value="Peptidyl-alpha-hydroxyglycine alpha-amidating lyase 1"/>
    <property type="match status" value="1"/>
</dbReference>
<dbReference type="Proteomes" id="UP000075880">
    <property type="component" value="Unassembled WGS sequence"/>
</dbReference>
<dbReference type="EnsemblMetazoa" id="ENSAATROPT009047">
    <property type="protein sequence ID" value="ENSAATROPP008173"/>
    <property type="gene ID" value="ENSAATROPG007372"/>
</dbReference>
<reference evidence="18" key="1">
    <citation type="submission" date="2024-04" db="UniProtKB">
        <authorList>
            <consortium name="EnsemblMetazoa"/>
        </authorList>
    </citation>
    <scope>IDENTIFICATION</scope>
    <source>
        <strain evidence="18">EBRO</strain>
    </source>
</reference>
<proteinExistence type="inferred from homology"/>
<keyword evidence="16" id="KW-0812">Transmembrane</keyword>
<keyword evidence="2 13" id="KW-0479">Metal-binding</keyword>
<evidence type="ECO:0000256" key="15">
    <source>
        <dbReference type="PROSITE-ProRule" id="PRU00504"/>
    </source>
</evidence>
<protein>
    <recommendedName>
        <fullName evidence="1">peptidylamidoglycolate lyase</fullName>
        <ecNumber evidence="1">4.3.2.5</ecNumber>
    </recommendedName>
</protein>
<evidence type="ECO:0000313" key="19">
    <source>
        <dbReference type="Proteomes" id="UP000075880"/>
    </source>
</evidence>
<keyword evidence="19" id="KW-1185">Reference proteome</keyword>
<keyword evidence="8" id="KW-0456">Lyase</keyword>
<feature type="binding site" evidence="13">
    <location>
        <position position="254"/>
    </location>
    <ligand>
        <name>Zn(2+)</name>
        <dbReference type="ChEBI" id="CHEBI:29105"/>
        <note>catalytic</note>
    </ligand>
</feature>
<dbReference type="AlphaFoldDB" id="A0AAG5DBW9"/>
<evidence type="ECO:0000256" key="9">
    <source>
        <dbReference type="ARBA" id="ARBA00050393"/>
    </source>
</evidence>
<keyword evidence="4" id="KW-0677">Repeat</keyword>
<evidence type="ECO:0000256" key="11">
    <source>
        <dbReference type="ARBA" id="ARBA00061296"/>
    </source>
</evidence>
<feature type="binding site" evidence="13">
    <location>
        <position position="75"/>
    </location>
    <ligand>
        <name>Ca(2+)</name>
        <dbReference type="ChEBI" id="CHEBI:29108"/>
        <note>structural</note>
    </ligand>
</feature>
<feature type="disulfide bond" evidence="14">
    <location>
        <begin position="190"/>
        <end position="210"/>
    </location>
</feature>
<keyword evidence="5 13" id="KW-0862">Zinc</keyword>
<dbReference type="CDD" id="cd14958">
    <property type="entry name" value="NHL_PAL_like"/>
    <property type="match status" value="1"/>
</dbReference>
<dbReference type="Gene3D" id="2.120.10.30">
    <property type="entry name" value="TolB, C-terminal domain"/>
    <property type="match status" value="1"/>
</dbReference>
<dbReference type="PRINTS" id="PR00790">
    <property type="entry name" value="PAMONOXGNASE"/>
</dbReference>
<feature type="binding site" evidence="12">
    <location>
        <position position="270"/>
    </location>
    <ligand>
        <name>a protein</name>
        <dbReference type="ChEBI" id="CHEBI:16541"/>
    </ligand>
    <ligandPart>
        <name>C-terminal Xaa-(2S)-2-hydroxyglycine residue</name>
        <dbReference type="ChEBI" id="CHEBI:142768"/>
    </ligandPart>
</feature>
<keyword evidence="6 14" id="KW-1015">Disulfide bond</keyword>
<evidence type="ECO:0000256" key="7">
    <source>
        <dbReference type="ARBA" id="ARBA00023180"/>
    </source>
</evidence>
<evidence type="ECO:0000256" key="16">
    <source>
        <dbReference type="SAM" id="Phobius"/>
    </source>
</evidence>
<feature type="binding site" evidence="13">
    <location>
        <position position="142"/>
    </location>
    <ligand>
        <name>Ca(2+)</name>
        <dbReference type="ChEBI" id="CHEBI:29108"/>
        <note>structural</note>
    </ligand>
</feature>
<dbReference type="GO" id="GO:0004598">
    <property type="term" value="F:peptidylamidoglycolate lyase activity"/>
    <property type="evidence" value="ECO:0007669"/>
    <property type="project" value="UniProtKB-EC"/>
</dbReference>
<comment type="catalytic activity">
    <reaction evidence="9">
        <text>a [peptide]-C-terminal (2S)-2-hydroxyglycine = a [peptide]-C-terminal amide + glyoxylate</text>
        <dbReference type="Rhea" id="RHEA:20924"/>
        <dbReference type="Rhea" id="RHEA-COMP:13485"/>
        <dbReference type="Rhea" id="RHEA-COMP:15321"/>
        <dbReference type="ChEBI" id="CHEBI:36655"/>
        <dbReference type="ChEBI" id="CHEBI:137001"/>
        <dbReference type="ChEBI" id="CHEBI:142768"/>
        <dbReference type="EC" id="4.3.2.5"/>
    </reaction>
    <physiologicalReaction direction="left-to-right" evidence="9">
        <dbReference type="Rhea" id="RHEA:20925"/>
    </physiologicalReaction>
</comment>
<evidence type="ECO:0000256" key="17">
    <source>
        <dbReference type="SAM" id="SignalP"/>
    </source>
</evidence>
<keyword evidence="3 17" id="KW-0732">Signal</keyword>
<keyword evidence="16" id="KW-1133">Transmembrane helix</keyword>
<evidence type="ECO:0000256" key="6">
    <source>
        <dbReference type="ARBA" id="ARBA00023157"/>
    </source>
</evidence>
<keyword evidence="13" id="KW-0106">Calcium</keyword>
<evidence type="ECO:0000256" key="10">
    <source>
        <dbReference type="ARBA" id="ARBA00057118"/>
    </source>
</evidence>
<dbReference type="Pfam" id="PF01436">
    <property type="entry name" value="NHL"/>
    <property type="match status" value="2"/>
</dbReference>
<comment type="similarity">
    <text evidence="11">Belongs to the peptidyl-alpha-hydroxyglycine alpha-amidating lyase family.</text>
</comment>
<feature type="binding site" evidence="13">
    <location>
        <position position="355"/>
    </location>
    <ligand>
        <name>Zn(2+)</name>
        <dbReference type="ChEBI" id="CHEBI:29105"/>
        <note>catalytic</note>
    </ligand>
</feature>
<dbReference type="PROSITE" id="PS51125">
    <property type="entry name" value="NHL"/>
    <property type="match status" value="2"/>
</dbReference>
<dbReference type="GO" id="GO:0016020">
    <property type="term" value="C:membrane"/>
    <property type="evidence" value="ECO:0007669"/>
    <property type="project" value="InterPro"/>
</dbReference>
<dbReference type="GO" id="GO:0046872">
    <property type="term" value="F:metal ion binding"/>
    <property type="evidence" value="ECO:0007669"/>
    <property type="project" value="UniProtKB-KW"/>
</dbReference>
<dbReference type="GO" id="GO:0006518">
    <property type="term" value="P:peptide metabolic process"/>
    <property type="evidence" value="ECO:0007669"/>
    <property type="project" value="InterPro"/>
</dbReference>
<dbReference type="InterPro" id="IPR001258">
    <property type="entry name" value="NHL_repeat"/>
</dbReference>
<feature type="binding site" evidence="13">
    <location>
        <position position="140"/>
    </location>
    <ligand>
        <name>Zn(2+)</name>
        <dbReference type="ChEBI" id="CHEBI:29105"/>
        <note>catalytic</note>
    </ligand>
</feature>
<comment type="function">
    <text evidence="10">Peptidyl-alpha-hydroxylglycine alpha-amidating lyase that catalyzes an essential reaction in C-terminal alpha-amidation of peptides. Mediates the dismutation of the unstable peptidyl(2-hydroxyglycine) intermediate to glyoxylate and the corresponding desglycine peptide amide. C-terminal amidation of peptides such as neuropeptides is essential for full biological activity.</text>
</comment>
<name>A0AAG5DBW9_ANOAO</name>
<dbReference type="PANTHER" id="PTHR10680">
    <property type="entry name" value="PEPTIDYL-GLYCINE ALPHA-AMIDATING MONOOXYGENASE"/>
    <property type="match status" value="1"/>
</dbReference>
<evidence type="ECO:0000256" key="14">
    <source>
        <dbReference type="PIRSR" id="PIRSR600720-3"/>
    </source>
</evidence>
<dbReference type="GO" id="GO:0005576">
    <property type="term" value="C:extracellular region"/>
    <property type="evidence" value="ECO:0007669"/>
    <property type="project" value="TreeGrafter"/>
</dbReference>
<accession>A0AAG5DBW9</accession>
<feature type="binding site" evidence="12">
    <location>
        <position position="209"/>
    </location>
    <ligand>
        <name>a protein</name>
        <dbReference type="ChEBI" id="CHEBI:16541"/>
    </ligand>
    <ligandPart>
        <name>C-terminal Xaa-(2S)-2-hydroxyglycine residue</name>
        <dbReference type="ChEBI" id="CHEBI:142768"/>
    </ligandPart>
</feature>
<organism evidence="18 19">
    <name type="scientific">Anopheles atroparvus</name>
    <name type="common">European mosquito</name>
    <dbReference type="NCBI Taxonomy" id="41427"/>
    <lineage>
        <taxon>Eukaryota</taxon>
        <taxon>Metazoa</taxon>
        <taxon>Ecdysozoa</taxon>
        <taxon>Arthropoda</taxon>
        <taxon>Hexapoda</taxon>
        <taxon>Insecta</taxon>
        <taxon>Pterygota</taxon>
        <taxon>Neoptera</taxon>
        <taxon>Endopterygota</taxon>
        <taxon>Diptera</taxon>
        <taxon>Nematocera</taxon>
        <taxon>Culicoidea</taxon>
        <taxon>Culicidae</taxon>
        <taxon>Anophelinae</taxon>
        <taxon>Anopheles</taxon>
    </lineage>
</organism>
<dbReference type="PANTHER" id="PTHR10680:SF36">
    <property type="entry name" value="PEPTIDYL-ALPHA-HYDROXYGLYCINE ALPHA-AMIDATING LYASE 1"/>
    <property type="match status" value="1"/>
</dbReference>
<evidence type="ECO:0000256" key="12">
    <source>
        <dbReference type="PIRSR" id="PIRSR600720-1"/>
    </source>
</evidence>
<dbReference type="SUPFAM" id="SSF101898">
    <property type="entry name" value="NHL repeat"/>
    <property type="match status" value="1"/>
</dbReference>
<evidence type="ECO:0000256" key="1">
    <source>
        <dbReference type="ARBA" id="ARBA00012343"/>
    </source>
</evidence>
<feature type="transmembrane region" description="Helical" evidence="16">
    <location>
        <begin position="431"/>
        <end position="455"/>
    </location>
</feature>
<keyword evidence="16" id="KW-0472">Membrane</keyword>
<evidence type="ECO:0000313" key="18">
    <source>
        <dbReference type="EnsemblMetazoa" id="ENSAATROPP008173"/>
    </source>
</evidence>
<feature type="repeat" description="NHL" evidence="15">
    <location>
        <begin position="125"/>
        <end position="166"/>
    </location>
</feature>
<dbReference type="InterPro" id="IPR011042">
    <property type="entry name" value="6-blade_b-propeller_TolB-like"/>
</dbReference>
<evidence type="ECO:0000256" key="5">
    <source>
        <dbReference type="ARBA" id="ARBA00022833"/>
    </source>
</evidence>
<evidence type="ECO:0000256" key="8">
    <source>
        <dbReference type="ARBA" id="ARBA00023239"/>
    </source>
</evidence>
<evidence type="ECO:0000256" key="3">
    <source>
        <dbReference type="ARBA" id="ARBA00022729"/>
    </source>
</evidence>
<evidence type="ECO:0000256" key="13">
    <source>
        <dbReference type="PIRSR" id="PIRSR600720-2"/>
    </source>
</evidence>
<feature type="disulfide bond" evidence="14">
    <location>
        <begin position="266"/>
        <end position="277"/>
    </location>
</feature>
<feature type="signal peptide" evidence="17">
    <location>
        <begin position="1"/>
        <end position="27"/>
    </location>
</feature>
<feature type="binding site" evidence="12">
    <location>
        <position position="88"/>
    </location>
    <ligand>
        <name>a protein</name>
        <dbReference type="ChEBI" id="CHEBI:16541"/>
    </ligand>
    <ligandPart>
        <name>C-terminal Xaa-(2S)-2-hydroxyglycine residue</name>
        <dbReference type="ChEBI" id="CHEBI:142768"/>
    </ligandPart>
</feature>
<comment type="cofactor">
    <cofactor evidence="13">
        <name>Zn(2+)</name>
        <dbReference type="ChEBI" id="CHEBI:29105"/>
    </cofactor>
    <text evidence="13">Binds one Zn(2+) ion per subunit.</text>
</comment>
<dbReference type="InterPro" id="IPR000720">
    <property type="entry name" value="PHM/PAL"/>
</dbReference>
<keyword evidence="7" id="KW-0325">Glycoprotein</keyword>
<evidence type="ECO:0000256" key="4">
    <source>
        <dbReference type="ARBA" id="ARBA00022737"/>
    </source>
</evidence>